<dbReference type="PROSITE" id="PS50931">
    <property type="entry name" value="HTH_LYSR"/>
    <property type="match status" value="1"/>
</dbReference>
<dbReference type="SUPFAM" id="SSF53850">
    <property type="entry name" value="Periplasmic binding protein-like II"/>
    <property type="match status" value="1"/>
</dbReference>
<comment type="similarity">
    <text evidence="1">Belongs to the LysR transcriptional regulatory family.</text>
</comment>
<evidence type="ECO:0000256" key="1">
    <source>
        <dbReference type="ARBA" id="ARBA00009437"/>
    </source>
</evidence>
<dbReference type="InterPro" id="IPR005119">
    <property type="entry name" value="LysR_subst-bd"/>
</dbReference>
<keyword evidence="3" id="KW-0238">DNA-binding</keyword>
<dbReference type="InterPro" id="IPR000847">
    <property type="entry name" value="LysR_HTH_N"/>
</dbReference>
<evidence type="ECO:0000259" key="5">
    <source>
        <dbReference type="PROSITE" id="PS50931"/>
    </source>
</evidence>
<organism evidence="6 7">
    <name type="scientific">Tropicibacter oceani</name>
    <dbReference type="NCBI Taxonomy" id="3058420"/>
    <lineage>
        <taxon>Bacteria</taxon>
        <taxon>Pseudomonadati</taxon>
        <taxon>Pseudomonadota</taxon>
        <taxon>Alphaproteobacteria</taxon>
        <taxon>Rhodobacterales</taxon>
        <taxon>Roseobacteraceae</taxon>
        <taxon>Tropicibacter</taxon>
    </lineage>
</organism>
<dbReference type="InterPro" id="IPR036388">
    <property type="entry name" value="WH-like_DNA-bd_sf"/>
</dbReference>
<dbReference type="Pfam" id="PF03466">
    <property type="entry name" value="LysR_substrate"/>
    <property type="match status" value="1"/>
</dbReference>
<accession>A0ABY8QG34</accession>
<evidence type="ECO:0000256" key="3">
    <source>
        <dbReference type="ARBA" id="ARBA00023125"/>
    </source>
</evidence>
<keyword evidence="2" id="KW-0805">Transcription regulation</keyword>
<dbReference type="RefSeq" id="WP_282300187.1">
    <property type="nucleotide sequence ID" value="NZ_CP124616.1"/>
</dbReference>
<dbReference type="PANTHER" id="PTHR30419:SF8">
    <property type="entry name" value="NITROGEN ASSIMILATION TRANSCRIPTIONAL ACTIVATOR-RELATED"/>
    <property type="match status" value="1"/>
</dbReference>
<keyword evidence="4" id="KW-0804">Transcription</keyword>
<evidence type="ECO:0000256" key="4">
    <source>
        <dbReference type="ARBA" id="ARBA00023163"/>
    </source>
</evidence>
<keyword evidence="7" id="KW-1185">Reference proteome</keyword>
<dbReference type="Gene3D" id="3.40.190.290">
    <property type="match status" value="1"/>
</dbReference>
<dbReference type="EMBL" id="CP124616">
    <property type="protein sequence ID" value="WGW03555.1"/>
    <property type="molecule type" value="Genomic_DNA"/>
</dbReference>
<dbReference type="Gene3D" id="1.10.10.10">
    <property type="entry name" value="Winged helix-like DNA-binding domain superfamily/Winged helix DNA-binding domain"/>
    <property type="match status" value="1"/>
</dbReference>
<feature type="domain" description="HTH lysR-type" evidence="5">
    <location>
        <begin position="7"/>
        <end position="64"/>
    </location>
</feature>
<dbReference type="PANTHER" id="PTHR30419">
    <property type="entry name" value="HTH-TYPE TRANSCRIPTIONAL REGULATOR YBHD"/>
    <property type="match status" value="1"/>
</dbReference>
<name>A0ABY8QG34_9RHOB</name>
<reference evidence="6 7" key="1">
    <citation type="submission" date="2023-05" db="EMBL/GenBank/DDBJ databases">
        <title>YMD87, complete Genome.</title>
        <authorList>
            <person name="Zhang J."/>
            <person name="Xu X."/>
        </authorList>
    </citation>
    <scope>NUCLEOTIDE SEQUENCE [LARGE SCALE GENOMIC DNA]</scope>
    <source>
        <strain evidence="6 7">YMD87</strain>
    </source>
</reference>
<sequence>MSLQHRLKPSHLRLILRIAEASKLQIAAEASGMSQPAASRLLSEIEAEVGAPLFQRLPRGMVPTREGVAFVKHARAILAQYDTLESELGQLGRGQAGAVRIGSVTGPAVGCLVPALKQVRDEAPDIEVTVEVAPSVDLVRGLEEGRFDFILARFPPGHDARAFAAQPARTEAVALLARSDHPLAAAPRARLKDLARFDWVMQERGSPIRQAVEAAFRARGLAEPARVTNSASLLVALAMVEAGETIAPMTREAAELLIRMGARCACLKPEDSMTVAPYFVIRNRSQAPTRAVERVMAEVMRRL</sequence>
<proteinExistence type="inferred from homology"/>
<dbReference type="Proteomes" id="UP001241605">
    <property type="component" value="Chromosome"/>
</dbReference>
<dbReference type="InterPro" id="IPR036390">
    <property type="entry name" value="WH_DNA-bd_sf"/>
</dbReference>
<evidence type="ECO:0000313" key="7">
    <source>
        <dbReference type="Proteomes" id="UP001241605"/>
    </source>
</evidence>
<evidence type="ECO:0000256" key="2">
    <source>
        <dbReference type="ARBA" id="ARBA00023015"/>
    </source>
</evidence>
<gene>
    <name evidence="6" type="ORF">QF118_16755</name>
</gene>
<dbReference type="SUPFAM" id="SSF46785">
    <property type="entry name" value="Winged helix' DNA-binding domain"/>
    <property type="match status" value="1"/>
</dbReference>
<evidence type="ECO:0000313" key="6">
    <source>
        <dbReference type="EMBL" id="WGW03555.1"/>
    </source>
</evidence>
<protein>
    <submittedName>
        <fullName evidence="6">LysR substrate-binding domain-containing protein</fullName>
    </submittedName>
</protein>
<dbReference type="InterPro" id="IPR050950">
    <property type="entry name" value="HTH-type_LysR_regulators"/>
</dbReference>
<dbReference type="Pfam" id="PF00126">
    <property type="entry name" value="HTH_1"/>
    <property type="match status" value="1"/>
</dbReference>